<dbReference type="EMBL" id="HBKP01021612">
    <property type="protein sequence ID" value="CAE2235278.1"/>
    <property type="molecule type" value="Transcribed_RNA"/>
</dbReference>
<proteinExistence type="predicted"/>
<organism evidence="1">
    <name type="scientific">Vannella robusta</name>
    <dbReference type="NCBI Taxonomy" id="1487602"/>
    <lineage>
        <taxon>Eukaryota</taxon>
        <taxon>Amoebozoa</taxon>
        <taxon>Discosea</taxon>
        <taxon>Flabellinia</taxon>
        <taxon>Vannellidae</taxon>
        <taxon>Vannella</taxon>
    </lineage>
</organism>
<evidence type="ECO:0000313" key="1">
    <source>
        <dbReference type="EMBL" id="CAE2235278.1"/>
    </source>
</evidence>
<accession>A0A7S4MPR7</accession>
<reference evidence="1" key="1">
    <citation type="submission" date="2021-01" db="EMBL/GenBank/DDBJ databases">
        <authorList>
            <person name="Corre E."/>
            <person name="Pelletier E."/>
            <person name="Niang G."/>
            <person name="Scheremetjew M."/>
            <person name="Finn R."/>
            <person name="Kale V."/>
            <person name="Holt S."/>
            <person name="Cochrane G."/>
            <person name="Meng A."/>
            <person name="Brown T."/>
            <person name="Cohen L."/>
        </authorList>
    </citation>
    <scope>NUCLEOTIDE SEQUENCE</scope>
    <source>
        <strain evidence="1">DIVA3 518/3/11/1/6</strain>
    </source>
</reference>
<protein>
    <submittedName>
        <fullName evidence="1">Uncharacterized protein</fullName>
    </submittedName>
</protein>
<sequence length="125" mass="14790">MDVTLKDREEKQAFIWLVSNFTILCTHSGKDWSPNMHTAQHAPFRVGEYYTKAFKFKRAHMETNKSQRASKSSHTSQQLHKFLFLVSLLPALIHRTDVHVVLDRRERTVRKNYNYYPFVASIINH</sequence>
<name>A0A7S4MPR7_9EUKA</name>
<gene>
    <name evidence="1" type="ORF">VSP0166_LOCUS15136</name>
</gene>
<dbReference type="AlphaFoldDB" id="A0A7S4MPR7"/>